<dbReference type="Gene3D" id="6.10.140.1020">
    <property type="match status" value="1"/>
</dbReference>
<keyword evidence="3" id="KW-1185">Reference proteome</keyword>
<evidence type="ECO:0000256" key="1">
    <source>
        <dbReference type="SAM" id="MobiDB-lite"/>
    </source>
</evidence>
<sequence>MHLAKRRKLDQPQPFQNKPFRSPLRTVSKPQEQPTRVQLQSPETYTSVIYQPTPLLNSTASPNTSQNPPASGSILPLGAACIKPADLQKQHTALSLRLTQLRQSLENADQALQIEESGQNTELKRLITKWRAAAQEAADELFADARERIDAMGGVGAWRRRANEDSQRWNDDAKESLPQIHAKSARDVEYAEECLATDERGLSEPERDDDDNSFTMKMMLHQMNIDLQAIGFDKQLERWVD</sequence>
<dbReference type="Proteomes" id="UP000054266">
    <property type="component" value="Unassembled WGS sequence"/>
</dbReference>
<dbReference type="EMBL" id="KN846957">
    <property type="protein sequence ID" value="KIW70302.1"/>
    <property type="molecule type" value="Genomic_DNA"/>
</dbReference>
<reference evidence="2 3" key="1">
    <citation type="submission" date="2015-01" db="EMBL/GenBank/DDBJ databases">
        <title>The Genome Sequence of Capronia semiimmersa CBS27337.</title>
        <authorList>
            <consortium name="The Broad Institute Genomics Platform"/>
            <person name="Cuomo C."/>
            <person name="de Hoog S."/>
            <person name="Gorbushina A."/>
            <person name="Stielow B."/>
            <person name="Teixiera M."/>
            <person name="Abouelleil A."/>
            <person name="Chapman S.B."/>
            <person name="Priest M."/>
            <person name="Young S.K."/>
            <person name="Wortman J."/>
            <person name="Nusbaum C."/>
            <person name="Birren B."/>
        </authorList>
    </citation>
    <scope>NUCLEOTIDE SEQUENCE [LARGE SCALE GENOMIC DNA]</scope>
    <source>
        <strain evidence="2 3">CBS 27337</strain>
    </source>
</reference>
<dbReference type="PANTHER" id="PTHR28527:SF1">
    <property type="entry name" value="SWI5-DEPENDENT RECOMBINATION DNA REPAIR PROTEIN 1"/>
    <property type="match status" value="1"/>
</dbReference>
<dbReference type="GO" id="GO:0006310">
    <property type="term" value="P:DNA recombination"/>
    <property type="evidence" value="ECO:0007669"/>
    <property type="project" value="TreeGrafter"/>
</dbReference>
<evidence type="ECO:0000313" key="2">
    <source>
        <dbReference type="EMBL" id="KIW70302.1"/>
    </source>
</evidence>
<organism evidence="2 3">
    <name type="scientific">Phialophora macrospora</name>
    <dbReference type="NCBI Taxonomy" id="1851006"/>
    <lineage>
        <taxon>Eukaryota</taxon>
        <taxon>Fungi</taxon>
        <taxon>Dikarya</taxon>
        <taxon>Ascomycota</taxon>
        <taxon>Pezizomycotina</taxon>
        <taxon>Eurotiomycetes</taxon>
        <taxon>Chaetothyriomycetidae</taxon>
        <taxon>Chaetothyriales</taxon>
        <taxon>Herpotrichiellaceae</taxon>
        <taxon>Phialophora</taxon>
    </lineage>
</organism>
<evidence type="ECO:0000313" key="3">
    <source>
        <dbReference type="Proteomes" id="UP000054266"/>
    </source>
</evidence>
<name>A0A0D2E7J4_9EURO</name>
<accession>A0A0D2E7J4</accession>
<evidence type="ECO:0008006" key="4">
    <source>
        <dbReference type="Google" id="ProtNLM"/>
    </source>
</evidence>
<feature type="compositionally biased region" description="Polar residues" evidence="1">
    <location>
        <begin position="28"/>
        <end position="70"/>
    </location>
</feature>
<dbReference type="STRING" id="5601.A0A0D2E7J4"/>
<dbReference type="PANTHER" id="PTHR28527">
    <property type="entry name" value="MATING-TYPE SWITCHING PROTEIN SWI2-RELATED"/>
    <property type="match status" value="1"/>
</dbReference>
<proteinExistence type="predicted"/>
<feature type="region of interest" description="Disordered" evidence="1">
    <location>
        <begin position="1"/>
        <end position="71"/>
    </location>
</feature>
<dbReference type="HOGENOM" id="CLU_045012_1_0_1"/>
<protein>
    <recommendedName>
        <fullName evidence="4">Swi5-dependent recombination DNA repair protein 1</fullName>
    </recommendedName>
</protein>
<gene>
    <name evidence="2" type="ORF">PV04_02587</name>
</gene>
<dbReference type="AlphaFoldDB" id="A0A0D2E7J4"/>